<evidence type="ECO:0000313" key="8">
    <source>
        <dbReference type="EMBL" id="MFD1131430.1"/>
    </source>
</evidence>
<evidence type="ECO:0000256" key="2">
    <source>
        <dbReference type="ARBA" id="ARBA00022475"/>
    </source>
</evidence>
<evidence type="ECO:0000313" key="9">
    <source>
        <dbReference type="Proteomes" id="UP001597169"/>
    </source>
</evidence>
<evidence type="ECO:0000256" key="1">
    <source>
        <dbReference type="ARBA" id="ARBA00004651"/>
    </source>
</evidence>
<accession>A0ABW3QC40</accession>
<evidence type="ECO:0000256" key="6">
    <source>
        <dbReference type="SAM" id="Phobius"/>
    </source>
</evidence>
<dbReference type="RefSeq" id="WP_091161866.1">
    <property type="nucleotide sequence ID" value="NZ_JBHTKX010000010.1"/>
</dbReference>
<dbReference type="InterPro" id="IPR023845">
    <property type="entry name" value="DUF3817_TM"/>
</dbReference>
<keyword evidence="4 6" id="KW-1133">Transmembrane helix</keyword>
<sequence length="102" mass="11059">MTKSSKNAMRFFSVVGMIEGISFILLLAIAMPLKYAFDIPAAVTIVGGAHGFLFVLYIIAIAIAAFLNRWSIKMVLAALVASIIPFGPFIIDRRIRRGAATV</sequence>
<gene>
    <name evidence="8" type="ORF">ACFQ3J_25255</name>
</gene>
<organism evidence="8 9">
    <name type="scientific">Paenibacillus provencensis</name>
    <dbReference type="NCBI Taxonomy" id="441151"/>
    <lineage>
        <taxon>Bacteria</taxon>
        <taxon>Bacillati</taxon>
        <taxon>Bacillota</taxon>
        <taxon>Bacilli</taxon>
        <taxon>Bacillales</taxon>
        <taxon>Paenibacillaceae</taxon>
        <taxon>Paenibacillus</taxon>
    </lineage>
</organism>
<reference evidence="9" key="1">
    <citation type="journal article" date="2019" name="Int. J. Syst. Evol. Microbiol.">
        <title>The Global Catalogue of Microorganisms (GCM) 10K type strain sequencing project: providing services to taxonomists for standard genome sequencing and annotation.</title>
        <authorList>
            <consortium name="The Broad Institute Genomics Platform"/>
            <consortium name="The Broad Institute Genome Sequencing Center for Infectious Disease"/>
            <person name="Wu L."/>
            <person name="Ma J."/>
        </authorList>
    </citation>
    <scope>NUCLEOTIDE SEQUENCE [LARGE SCALE GENOMIC DNA]</scope>
    <source>
        <strain evidence="9">CCUG 53519</strain>
    </source>
</reference>
<evidence type="ECO:0000256" key="5">
    <source>
        <dbReference type="ARBA" id="ARBA00023136"/>
    </source>
</evidence>
<evidence type="ECO:0000256" key="3">
    <source>
        <dbReference type="ARBA" id="ARBA00022692"/>
    </source>
</evidence>
<feature type="transmembrane region" description="Helical" evidence="6">
    <location>
        <begin position="74"/>
        <end position="91"/>
    </location>
</feature>
<proteinExistence type="predicted"/>
<dbReference type="NCBIfam" id="TIGR03954">
    <property type="entry name" value="integ_memb_HG"/>
    <property type="match status" value="1"/>
</dbReference>
<comment type="subcellular location">
    <subcellularLocation>
        <location evidence="1">Cell membrane</location>
        <topology evidence="1">Multi-pass membrane protein</topology>
    </subcellularLocation>
</comment>
<protein>
    <submittedName>
        <fullName evidence="8">DUF3817 domain-containing protein</fullName>
    </submittedName>
</protein>
<feature type="transmembrane region" description="Helical" evidence="6">
    <location>
        <begin position="12"/>
        <end position="33"/>
    </location>
</feature>
<dbReference type="EMBL" id="JBHTKX010000010">
    <property type="protein sequence ID" value="MFD1131430.1"/>
    <property type="molecule type" value="Genomic_DNA"/>
</dbReference>
<keyword evidence="9" id="KW-1185">Reference proteome</keyword>
<keyword evidence="2" id="KW-1003">Cell membrane</keyword>
<dbReference type="Proteomes" id="UP001597169">
    <property type="component" value="Unassembled WGS sequence"/>
</dbReference>
<keyword evidence="3 6" id="KW-0812">Transmembrane</keyword>
<keyword evidence="5 6" id="KW-0472">Membrane</keyword>
<comment type="caution">
    <text evidence="8">The sequence shown here is derived from an EMBL/GenBank/DDBJ whole genome shotgun (WGS) entry which is preliminary data.</text>
</comment>
<dbReference type="Pfam" id="PF12823">
    <property type="entry name" value="DUF3817"/>
    <property type="match status" value="1"/>
</dbReference>
<evidence type="ECO:0000259" key="7">
    <source>
        <dbReference type="Pfam" id="PF12823"/>
    </source>
</evidence>
<dbReference type="PANTHER" id="PTHR40077">
    <property type="entry name" value="MEMBRANE PROTEIN-RELATED"/>
    <property type="match status" value="1"/>
</dbReference>
<feature type="transmembrane region" description="Helical" evidence="6">
    <location>
        <begin position="39"/>
        <end position="67"/>
    </location>
</feature>
<feature type="domain" description="DUF3817" evidence="7">
    <location>
        <begin position="10"/>
        <end position="97"/>
    </location>
</feature>
<evidence type="ECO:0000256" key="4">
    <source>
        <dbReference type="ARBA" id="ARBA00022989"/>
    </source>
</evidence>
<name>A0ABW3QC40_9BACL</name>
<dbReference type="PANTHER" id="PTHR40077:SF1">
    <property type="entry name" value="MEMBRANE PROTEIN"/>
    <property type="match status" value="1"/>
</dbReference>